<evidence type="ECO:0000313" key="2">
    <source>
        <dbReference type="Proteomes" id="UP000805193"/>
    </source>
</evidence>
<organism evidence="1 2">
    <name type="scientific">Ixodes persulcatus</name>
    <name type="common">Taiga tick</name>
    <dbReference type="NCBI Taxonomy" id="34615"/>
    <lineage>
        <taxon>Eukaryota</taxon>
        <taxon>Metazoa</taxon>
        <taxon>Ecdysozoa</taxon>
        <taxon>Arthropoda</taxon>
        <taxon>Chelicerata</taxon>
        <taxon>Arachnida</taxon>
        <taxon>Acari</taxon>
        <taxon>Parasitiformes</taxon>
        <taxon>Ixodida</taxon>
        <taxon>Ixodoidea</taxon>
        <taxon>Ixodidae</taxon>
        <taxon>Ixodinae</taxon>
        <taxon>Ixodes</taxon>
    </lineage>
</organism>
<reference evidence="1 2" key="1">
    <citation type="journal article" date="2020" name="Cell">
        <title>Large-Scale Comparative Analyses of Tick Genomes Elucidate Their Genetic Diversity and Vector Capacities.</title>
        <authorList>
            <consortium name="Tick Genome and Microbiome Consortium (TIGMIC)"/>
            <person name="Jia N."/>
            <person name="Wang J."/>
            <person name="Shi W."/>
            <person name="Du L."/>
            <person name="Sun Y."/>
            <person name="Zhan W."/>
            <person name="Jiang J.F."/>
            <person name="Wang Q."/>
            <person name="Zhang B."/>
            <person name="Ji P."/>
            <person name="Bell-Sakyi L."/>
            <person name="Cui X.M."/>
            <person name="Yuan T.T."/>
            <person name="Jiang B.G."/>
            <person name="Yang W.F."/>
            <person name="Lam T.T."/>
            <person name="Chang Q.C."/>
            <person name="Ding S.J."/>
            <person name="Wang X.J."/>
            <person name="Zhu J.G."/>
            <person name="Ruan X.D."/>
            <person name="Zhao L."/>
            <person name="Wei J.T."/>
            <person name="Ye R.Z."/>
            <person name="Que T.C."/>
            <person name="Du C.H."/>
            <person name="Zhou Y.H."/>
            <person name="Cheng J.X."/>
            <person name="Dai P.F."/>
            <person name="Guo W.B."/>
            <person name="Han X.H."/>
            <person name="Huang E.J."/>
            <person name="Li L.F."/>
            <person name="Wei W."/>
            <person name="Gao Y.C."/>
            <person name="Liu J.Z."/>
            <person name="Shao H.Z."/>
            <person name="Wang X."/>
            <person name="Wang C.C."/>
            <person name="Yang T.C."/>
            <person name="Huo Q.B."/>
            <person name="Li W."/>
            <person name="Chen H.Y."/>
            <person name="Chen S.E."/>
            <person name="Zhou L.G."/>
            <person name="Ni X.B."/>
            <person name="Tian J.H."/>
            <person name="Sheng Y."/>
            <person name="Liu T."/>
            <person name="Pan Y.S."/>
            <person name="Xia L.Y."/>
            <person name="Li J."/>
            <person name="Zhao F."/>
            <person name="Cao W.C."/>
        </authorList>
    </citation>
    <scope>NUCLEOTIDE SEQUENCE [LARGE SCALE GENOMIC DNA]</scope>
    <source>
        <strain evidence="1">Iper-2018</strain>
    </source>
</reference>
<proteinExistence type="predicted"/>
<feature type="non-terminal residue" evidence="1">
    <location>
        <position position="1"/>
    </location>
</feature>
<protein>
    <submittedName>
        <fullName evidence="1">Uncharacterized protein</fullName>
    </submittedName>
</protein>
<name>A0AC60Q2Q6_IXOPE</name>
<comment type="caution">
    <text evidence="1">The sequence shown here is derived from an EMBL/GenBank/DDBJ whole genome shotgun (WGS) entry which is preliminary data.</text>
</comment>
<dbReference type="Proteomes" id="UP000805193">
    <property type="component" value="Unassembled WGS sequence"/>
</dbReference>
<keyword evidence="2" id="KW-1185">Reference proteome</keyword>
<feature type="non-terminal residue" evidence="1">
    <location>
        <position position="1042"/>
    </location>
</feature>
<sequence length="1042" mass="115788">IFAYLNYLEPKTRREILEFLIKGLQRLEYRGYDSAGVAFDEDSTGNQISIIRKIGKVKVLEDSIWKREDLNMDEEHQTHIGIAHTRWATHGAPSDLNSHPHRSDTGNEFVVVHNGIITNYKDIKQFLMQKGFQFESDTDTEVIAKFIKHLHDTHPELSFRELVEQVIQQLEGAFALVFKSKKFPNQCVATRRGSPLLVGLKTKTYLSTEFIPILYSKESGNQTEEEKDDSQSDHRPRESHPPTTTGGLQRTASTTEFGPPGDDKEIEYFFASDASAIIEHTNRVIFLEDDDVAAVSEGHLTIHRLKRTLDENVNREIITLKMEIQQIMKGNFSSFMQKEIFEQPESVINTMRGRLNFEKESVILGGIKDYIAEIKRCRRLLLIGCGTSYHSAIATRQILEELTELPVMVELASDFLDRNTPIFRDDVCFFISQSGETADTLIALRYCKQRGALIVGVTNTVGSSICRESHCGVHINAGPEIGVASTKAYTSQFISLVMFSLMMCEDRISMRPRRSEIIQGLHRLPDQIKEVLKLDDEVKQLAQHLYQQKSLLVMGRGYNHATCLEGALKIKELTYMHSEGILAGELKHGPLALVDKAMPVMMVLTRDPVFPKCMNALQQVTARDGRPIVICEKGDEETKKMSFKSLEVPHTVDCLQGVLTVIPLQLMSYHIAVLKGCNVDCPRNLAKSVTVDGLAAGKKRERLGAEPAQSRARTGRLWSAARPLYESARSVVGRRKGIAIQSVSGGKRTRSFDNARWKQYAAVANALISAAAIKRYDTAGIEWRHGRTHCVAARASGTPSSLQQSVTMLAYMDKNNASAQKTPTSFWDSMGVTHSRDLPILVGAATGAIGLIVIILTAVVIWHCCTRNGSNDKAYVVENLSRSSSVSRPATSNMVQSDSVIFLSAKSRRPTGSRMDEASPSTEAADTMSQLHSVHISHRGGGDQYPEGPRLCNGFAGRPLSECGVRTMGFVQPSSAPSLDGEVTLQVPSLSQCSSYNPLDESLYNPYGSSELTLKTRSLPSWGRSKQRPLSTEDDIGELYAK</sequence>
<accession>A0AC60Q2Q6</accession>
<dbReference type="EMBL" id="JABSTQ010009575">
    <property type="protein sequence ID" value="KAG0427965.1"/>
    <property type="molecule type" value="Genomic_DNA"/>
</dbReference>
<gene>
    <name evidence="1" type="ORF">HPB47_025017</name>
</gene>
<evidence type="ECO:0000313" key="1">
    <source>
        <dbReference type="EMBL" id="KAG0427965.1"/>
    </source>
</evidence>